<gene>
    <name evidence="2" type="ORF">D7S86_28655</name>
</gene>
<dbReference type="Proteomes" id="UP000270342">
    <property type="component" value="Unassembled WGS sequence"/>
</dbReference>
<keyword evidence="3" id="KW-1185">Reference proteome</keyword>
<dbReference type="GO" id="GO:0004029">
    <property type="term" value="F:aldehyde dehydrogenase (NAD+) activity"/>
    <property type="evidence" value="ECO:0007669"/>
    <property type="project" value="TreeGrafter"/>
</dbReference>
<dbReference type="Pfam" id="PF01073">
    <property type="entry name" value="3Beta_HSD"/>
    <property type="match status" value="1"/>
</dbReference>
<dbReference type="EMBL" id="RBZU01000026">
    <property type="protein sequence ID" value="RKP43659.1"/>
    <property type="molecule type" value="Genomic_DNA"/>
</dbReference>
<dbReference type="GO" id="GO:0006694">
    <property type="term" value="P:steroid biosynthetic process"/>
    <property type="evidence" value="ECO:0007669"/>
    <property type="project" value="InterPro"/>
</dbReference>
<evidence type="ECO:0000313" key="2">
    <source>
        <dbReference type="EMBL" id="RKP43659.1"/>
    </source>
</evidence>
<organism evidence="2 3">
    <name type="scientific">Pararobbsia silviterrae</name>
    <dbReference type="NCBI Taxonomy" id="1792498"/>
    <lineage>
        <taxon>Bacteria</taxon>
        <taxon>Pseudomonadati</taxon>
        <taxon>Pseudomonadota</taxon>
        <taxon>Betaproteobacteria</taxon>
        <taxon>Burkholderiales</taxon>
        <taxon>Burkholderiaceae</taxon>
        <taxon>Pararobbsia</taxon>
    </lineage>
</organism>
<dbReference type="PANTHER" id="PTHR48079">
    <property type="entry name" value="PROTEIN YEEZ"/>
    <property type="match status" value="1"/>
</dbReference>
<reference evidence="2 3" key="1">
    <citation type="submission" date="2018-10" db="EMBL/GenBank/DDBJ databases">
        <title>Robbsia sp. DHC34, isolated from soil.</title>
        <authorList>
            <person name="Gao Z.-H."/>
            <person name="Qiu L.-H."/>
        </authorList>
    </citation>
    <scope>NUCLEOTIDE SEQUENCE [LARGE SCALE GENOMIC DNA]</scope>
    <source>
        <strain evidence="2 3">DHC34</strain>
    </source>
</reference>
<dbReference type="InterPro" id="IPR002225">
    <property type="entry name" value="3Beta_OHSteriod_DH/Estase"/>
</dbReference>
<sequence length="348" mass="37255">MNAPNLIVPLDIAQPHSHPPRRIFLTGGSGYIGRNVIRHFTALGVEIIALVRSEAARNTVTTLGAEPFDGDLLTAALHEGMASCDALIHAAADTDHGLGGQAQRRANVDGTRRVLDAARNAGIAQAIHLSTESVLLDGKPLINASERHPYPARFAGTYSSTKAEAERVALSFNTSDFPVVVLRPRFVWGRDDSTALPQIVAAATAGKFAWIDGGRYRTSTTHIANLVHGVELALLHGVGGNVYFITDGEPVMFRNFIARLLATQGIAEPTREVPGWLVRSIATVGESLGRLSRGAIKPIVTRQSLATASVEVTLDISKARAQLRYTPVVAIEDGLAELVRARTLVEPH</sequence>
<dbReference type="GO" id="GO:0005737">
    <property type="term" value="C:cytoplasm"/>
    <property type="evidence" value="ECO:0007669"/>
    <property type="project" value="TreeGrafter"/>
</dbReference>
<feature type="domain" description="3-beta hydroxysteroid dehydrogenase/isomerase" evidence="1">
    <location>
        <begin position="25"/>
        <end position="270"/>
    </location>
</feature>
<dbReference type="AlphaFoldDB" id="A0A494X6N6"/>
<dbReference type="PANTHER" id="PTHR48079:SF6">
    <property type="entry name" value="NAD(P)-BINDING DOMAIN-CONTAINING PROTEIN-RELATED"/>
    <property type="match status" value="1"/>
</dbReference>
<dbReference type="OrthoDB" id="9801056at2"/>
<accession>A0A494X6N6</accession>
<evidence type="ECO:0000259" key="1">
    <source>
        <dbReference type="Pfam" id="PF01073"/>
    </source>
</evidence>
<dbReference type="GO" id="GO:0016616">
    <property type="term" value="F:oxidoreductase activity, acting on the CH-OH group of donors, NAD or NADP as acceptor"/>
    <property type="evidence" value="ECO:0007669"/>
    <property type="project" value="InterPro"/>
</dbReference>
<proteinExistence type="predicted"/>
<dbReference type="SUPFAM" id="SSF51735">
    <property type="entry name" value="NAD(P)-binding Rossmann-fold domains"/>
    <property type="match status" value="1"/>
</dbReference>
<evidence type="ECO:0000313" key="3">
    <source>
        <dbReference type="Proteomes" id="UP000270342"/>
    </source>
</evidence>
<dbReference type="RefSeq" id="WP_121091542.1">
    <property type="nucleotide sequence ID" value="NZ_RBZU01000026.1"/>
</dbReference>
<dbReference type="InterPro" id="IPR051783">
    <property type="entry name" value="NAD(P)-dependent_oxidoreduct"/>
</dbReference>
<comment type="caution">
    <text evidence="2">The sequence shown here is derived from an EMBL/GenBank/DDBJ whole genome shotgun (WGS) entry which is preliminary data.</text>
</comment>
<name>A0A494X6N6_9BURK</name>
<dbReference type="Gene3D" id="3.40.50.720">
    <property type="entry name" value="NAD(P)-binding Rossmann-like Domain"/>
    <property type="match status" value="1"/>
</dbReference>
<dbReference type="InterPro" id="IPR036291">
    <property type="entry name" value="NAD(P)-bd_dom_sf"/>
</dbReference>
<protein>
    <submittedName>
        <fullName evidence="2">NAD-dependent epimerase/dehydratase family protein</fullName>
    </submittedName>
</protein>